<organism evidence="14 15">
    <name type="scientific">Liparis tanakae</name>
    <name type="common">Tanaka's snailfish</name>
    <dbReference type="NCBI Taxonomy" id="230148"/>
    <lineage>
        <taxon>Eukaryota</taxon>
        <taxon>Metazoa</taxon>
        <taxon>Chordata</taxon>
        <taxon>Craniata</taxon>
        <taxon>Vertebrata</taxon>
        <taxon>Euteleostomi</taxon>
        <taxon>Actinopterygii</taxon>
        <taxon>Neopterygii</taxon>
        <taxon>Teleostei</taxon>
        <taxon>Neoteleostei</taxon>
        <taxon>Acanthomorphata</taxon>
        <taxon>Eupercaria</taxon>
        <taxon>Perciformes</taxon>
        <taxon>Cottioidei</taxon>
        <taxon>Cottales</taxon>
        <taxon>Liparidae</taxon>
        <taxon>Liparis</taxon>
    </lineage>
</organism>
<dbReference type="GO" id="GO:0006629">
    <property type="term" value="P:lipid metabolic process"/>
    <property type="evidence" value="ECO:0007669"/>
    <property type="project" value="UniProtKB-KW"/>
</dbReference>
<dbReference type="PANTHER" id="PTHR11214">
    <property type="entry name" value="BETA-1,3-N-ACETYLGLUCOSAMINYLTRANSFERASE"/>
    <property type="match status" value="1"/>
</dbReference>
<proteinExistence type="inferred from homology"/>
<keyword evidence="6" id="KW-0812">Transmembrane</keyword>
<keyword evidence="9 13" id="KW-0333">Golgi apparatus</keyword>
<dbReference type="EC" id="2.4.1.-" evidence="13"/>
<dbReference type="AlphaFoldDB" id="A0A4Z2GGF5"/>
<keyword evidence="12" id="KW-0325">Glycoprotein</keyword>
<keyword evidence="8" id="KW-1133">Transmembrane helix</keyword>
<dbReference type="Gene3D" id="3.90.550.50">
    <property type="match status" value="1"/>
</dbReference>
<keyword evidence="7" id="KW-0735">Signal-anchor</keyword>
<accession>A0A4Z2GGF5</accession>
<dbReference type="EMBL" id="SRLO01000564">
    <property type="protein sequence ID" value="TNN51973.1"/>
    <property type="molecule type" value="Genomic_DNA"/>
</dbReference>
<dbReference type="OrthoDB" id="2139606at2759"/>
<evidence type="ECO:0000256" key="7">
    <source>
        <dbReference type="ARBA" id="ARBA00022968"/>
    </source>
</evidence>
<keyword evidence="10" id="KW-0443">Lipid metabolism</keyword>
<evidence type="ECO:0000256" key="4">
    <source>
        <dbReference type="ARBA" id="ARBA00022676"/>
    </source>
</evidence>
<evidence type="ECO:0000256" key="10">
    <source>
        <dbReference type="ARBA" id="ARBA00023098"/>
    </source>
</evidence>
<evidence type="ECO:0000256" key="1">
    <source>
        <dbReference type="ARBA" id="ARBA00004323"/>
    </source>
</evidence>
<dbReference type="Proteomes" id="UP000314294">
    <property type="component" value="Unassembled WGS sequence"/>
</dbReference>
<dbReference type="InterPro" id="IPR002659">
    <property type="entry name" value="Glyco_trans_31"/>
</dbReference>
<evidence type="ECO:0000256" key="9">
    <source>
        <dbReference type="ARBA" id="ARBA00023034"/>
    </source>
</evidence>
<comment type="similarity">
    <text evidence="3 13">Belongs to the glycosyltransferase 31 family.</text>
</comment>
<dbReference type="GO" id="GO:0006493">
    <property type="term" value="P:protein O-linked glycosylation"/>
    <property type="evidence" value="ECO:0007669"/>
    <property type="project" value="TreeGrafter"/>
</dbReference>
<evidence type="ECO:0000313" key="15">
    <source>
        <dbReference type="Proteomes" id="UP000314294"/>
    </source>
</evidence>
<evidence type="ECO:0000256" key="6">
    <source>
        <dbReference type="ARBA" id="ARBA00022692"/>
    </source>
</evidence>
<keyword evidence="4 13" id="KW-0328">Glycosyltransferase</keyword>
<dbReference type="Pfam" id="PF01762">
    <property type="entry name" value="Galactosyl_T"/>
    <property type="match status" value="1"/>
</dbReference>
<dbReference type="GO" id="GO:0000139">
    <property type="term" value="C:Golgi membrane"/>
    <property type="evidence" value="ECO:0007669"/>
    <property type="project" value="UniProtKB-SubCell"/>
</dbReference>
<evidence type="ECO:0000256" key="3">
    <source>
        <dbReference type="ARBA" id="ARBA00008661"/>
    </source>
</evidence>
<evidence type="ECO:0000313" key="14">
    <source>
        <dbReference type="EMBL" id="TNN51973.1"/>
    </source>
</evidence>
<evidence type="ECO:0000256" key="8">
    <source>
        <dbReference type="ARBA" id="ARBA00022989"/>
    </source>
</evidence>
<protein>
    <recommendedName>
        <fullName evidence="13">Hexosyltransferase</fullName>
        <ecNumber evidence="13">2.4.1.-</ecNumber>
    </recommendedName>
</protein>
<dbReference type="FunFam" id="3.90.550.50:FF:000001">
    <property type="entry name" value="Hexosyltransferase"/>
    <property type="match status" value="1"/>
</dbReference>
<name>A0A4Z2GGF5_9TELE</name>
<dbReference type="PANTHER" id="PTHR11214:SF115">
    <property type="entry name" value="HEXOSYLTRANSFERASE"/>
    <property type="match status" value="1"/>
</dbReference>
<evidence type="ECO:0000256" key="2">
    <source>
        <dbReference type="ARBA" id="ARBA00004922"/>
    </source>
</evidence>
<dbReference type="GO" id="GO:0008499">
    <property type="term" value="F:N-acetyl-beta-D-glucosaminide beta-(1,3)-galactosyltransferase activity"/>
    <property type="evidence" value="ECO:0007669"/>
    <property type="project" value="TreeGrafter"/>
</dbReference>
<gene>
    <name evidence="14" type="primary">B3GALT2_1</name>
    <name evidence="14" type="ORF">EYF80_037823</name>
</gene>
<evidence type="ECO:0000256" key="11">
    <source>
        <dbReference type="ARBA" id="ARBA00023136"/>
    </source>
</evidence>
<keyword evidence="5 14" id="KW-0808">Transferase</keyword>
<comment type="caution">
    <text evidence="14">The sequence shown here is derived from an EMBL/GenBank/DDBJ whole genome shotgun (WGS) entry which is preliminary data.</text>
</comment>
<reference evidence="14 15" key="1">
    <citation type="submission" date="2019-03" db="EMBL/GenBank/DDBJ databases">
        <title>First draft genome of Liparis tanakae, snailfish: a comprehensive survey of snailfish specific genes.</title>
        <authorList>
            <person name="Kim W."/>
            <person name="Song I."/>
            <person name="Jeong J.-H."/>
            <person name="Kim D."/>
            <person name="Kim S."/>
            <person name="Ryu S."/>
            <person name="Song J.Y."/>
            <person name="Lee S.K."/>
        </authorList>
    </citation>
    <scope>NUCLEOTIDE SEQUENCE [LARGE SCALE GENOMIC DNA]</scope>
    <source>
        <tissue evidence="14">Muscle</tissue>
    </source>
</reference>
<sequence length="272" mass="31018">MYSITVDEPHRCGQERPFLVLIIPVAPINREARNAIRNTWGKETTVLGRVVSRYFLLGMSKEEDGTESINAQVLEESRTHHDILQSDFLDSYKNLTIKTMVMFEWLSSRCPNATFAMKIDSDMFLNVRNLVGMLLKAPQHLYMTGNVARGAPVLRDQTSKWFLPISVFPEDNYPTYARGLGYVFSLDLPKRILEASAHVKALYIEDVYVGLCMRHLGIGLTDPPRGDLFYGTVPYLTSNCYWTSVITTILRGSDQLIQVWRVYQSHGGCKHF</sequence>
<evidence type="ECO:0000256" key="5">
    <source>
        <dbReference type="ARBA" id="ARBA00022679"/>
    </source>
</evidence>
<keyword evidence="15" id="KW-1185">Reference proteome</keyword>
<comment type="pathway">
    <text evidence="2">Protein modification; protein glycosylation.</text>
</comment>
<keyword evidence="11" id="KW-0472">Membrane</keyword>
<evidence type="ECO:0000256" key="13">
    <source>
        <dbReference type="RuleBase" id="RU363063"/>
    </source>
</evidence>
<evidence type="ECO:0000256" key="12">
    <source>
        <dbReference type="ARBA" id="ARBA00023180"/>
    </source>
</evidence>
<comment type="subcellular location">
    <subcellularLocation>
        <location evidence="1 13">Golgi apparatus membrane</location>
        <topology evidence="1 13">Single-pass type II membrane protein</topology>
    </subcellularLocation>
</comment>